<comment type="catalytic activity">
    <reaction evidence="3 4">
        <text>biotin + L-lysyl-[protein] + ATP = N(6)-biotinyl-L-lysyl-[protein] + AMP + diphosphate + H(+)</text>
        <dbReference type="Rhea" id="RHEA:11756"/>
        <dbReference type="Rhea" id="RHEA-COMP:9752"/>
        <dbReference type="Rhea" id="RHEA-COMP:10505"/>
        <dbReference type="ChEBI" id="CHEBI:15378"/>
        <dbReference type="ChEBI" id="CHEBI:29969"/>
        <dbReference type="ChEBI" id="CHEBI:30616"/>
        <dbReference type="ChEBI" id="CHEBI:33019"/>
        <dbReference type="ChEBI" id="CHEBI:57586"/>
        <dbReference type="ChEBI" id="CHEBI:83144"/>
        <dbReference type="ChEBI" id="CHEBI:456215"/>
        <dbReference type="EC" id="6.3.4.15"/>
    </reaction>
</comment>
<sequence>MLSGANKWCSGVNGVEILNILADGEYHSGEEIGAHLGVSRAAVWKQLQKLEVLDLKIESVKGRGYRLLGGIDLLDGVKIKHALSPEATVALGQLDIFPLIDSTNSAAAIAIKEGRGAGYCCFAEQQSAGRGRRGRQWQSPFGRNIYMSQVWEFQSGASALEGLSLSVGLAVLRALDGFGVAGLGLKWPNDVLHENKKLAGILLEMQGDPAGVCQVIVGVGLNVNMSGSDTDGITQPWTDLAQIVGAVDRNKLAAELISALSVVFDEFSAGGFAAHKDEWSRHDAFAGRSVKVQLGEAYVEGVVAGLDRSGGLILSTAEGDRVFSGGEVSLRGA</sequence>
<comment type="caution">
    <text evidence="6">The sequence shown here is derived from an EMBL/GenBank/DDBJ whole genome shotgun (WGS) entry which is preliminary data.</text>
</comment>
<evidence type="ECO:0000256" key="2">
    <source>
        <dbReference type="ARBA" id="ARBA00023267"/>
    </source>
</evidence>
<dbReference type="Pfam" id="PF02237">
    <property type="entry name" value="BPL_C"/>
    <property type="match status" value="1"/>
</dbReference>
<dbReference type="GO" id="GO:0004077">
    <property type="term" value="F:biotin--[biotin carboxyl-carrier protein] ligase activity"/>
    <property type="evidence" value="ECO:0007669"/>
    <property type="project" value="UniProtKB-EC"/>
</dbReference>
<evidence type="ECO:0000256" key="4">
    <source>
        <dbReference type="HAMAP-Rule" id="MF_00978"/>
    </source>
</evidence>
<evidence type="ECO:0000313" key="7">
    <source>
        <dbReference type="Proteomes" id="UP001166291"/>
    </source>
</evidence>
<keyword evidence="4" id="KW-0547">Nucleotide-binding</keyword>
<dbReference type="InterPro" id="IPR013196">
    <property type="entry name" value="HTH_11"/>
</dbReference>
<dbReference type="CDD" id="cd16442">
    <property type="entry name" value="BPL"/>
    <property type="match status" value="1"/>
</dbReference>
<gene>
    <name evidence="4 6" type="primary">birA</name>
    <name evidence="6" type="ORF">KXJ70_18755</name>
</gene>
<dbReference type="Proteomes" id="UP001166291">
    <property type="component" value="Unassembled WGS sequence"/>
</dbReference>
<evidence type="ECO:0000256" key="1">
    <source>
        <dbReference type="ARBA" id="ARBA00022598"/>
    </source>
</evidence>
<keyword evidence="4" id="KW-0678">Repressor</keyword>
<feature type="binding site" evidence="4">
    <location>
        <position position="126"/>
    </location>
    <ligand>
        <name>biotin</name>
        <dbReference type="ChEBI" id="CHEBI:57586"/>
    </ligand>
</feature>
<feature type="DNA-binding region" description="H-T-H motif" evidence="4">
    <location>
        <begin position="29"/>
        <end position="48"/>
    </location>
</feature>
<proteinExistence type="inferred from homology"/>
<keyword evidence="4" id="KW-0238">DNA-binding</keyword>
<dbReference type="PANTHER" id="PTHR12835:SF5">
    <property type="entry name" value="BIOTIN--PROTEIN LIGASE"/>
    <property type="match status" value="1"/>
</dbReference>
<feature type="binding site" evidence="4">
    <location>
        <begin position="130"/>
        <end position="132"/>
    </location>
    <ligand>
        <name>biotin</name>
        <dbReference type="ChEBI" id="CHEBI:57586"/>
    </ligand>
</feature>
<dbReference type="NCBIfam" id="TIGR00121">
    <property type="entry name" value="birA_ligase"/>
    <property type="match status" value="1"/>
</dbReference>
<organism evidence="6 7">
    <name type="scientific">Zhongshania aquimaris</name>
    <dbReference type="NCBI Taxonomy" id="2857107"/>
    <lineage>
        <taxon>Bacteria</taxon>
        <taxon>Pseudomonadati</taxon>
        <taxon>Pseudomonadota</taxon>
        <taxon>Gammaproteobacteria</taxon>
        <taxon>Cellvibrionales</taxon>
        <taxon>Spongiibacteraceae</taxon>
        <taxon>Zhongshania</taxon>
    </lineage>
</organism>
<evidence type="ECO:0000313" key="6">
    <source>
        <dbReference type="EMBL" id="MBW2942845.1"/>
    </source>
</evidence>
<dbReference type="InterPro" id="IPR030855">
    <property type="entry name" value="Bifunct_BirA"/>
</dbReference>
<dbReference type="InterPro" id="IPR004408">
    <property type="entry name" value="Biotin_CoA_COase_ligase"/>
</dbReference>
<accession>A0ABS6VWX6</accession>
<comment type="function">
    <text evidence="4">Acts both as a biotin--[acetyl-CoA-carboxylase] ligase and a biotin-operon repressor. In the presence of ATP, BirA activates biotin to form the BirA-biotinyl-5'-adenylate (BirA-bio-5'-AMP or holoBirA) complex. HoloBirA can either transfer the biotinyl moiety to the biotin carboxyl carrier protein (BCCP) subunit of acetyl-CoA carboxylase, or bind to the biotin operator site and inhibit transcription of the operon.</text>
</comment>
<name>A0ABS6VWX6_9GAMM</name>
<dbReference type="InterPro" id="IPR004143">
    <property type="entry name" value="BPL_LPL_catalytic"/>
</dbReference>
<dbReference type="PANTHER" id="PTHR12835">
    <property type="entry name" value="BIOTIN PROTEIN LIGASE"/>
    <property type="match status" value="1"/>
</dbReference>
<evidence type="ECO:0000259" key="5">
    <source>
        <dbReference type="PROSITE" id="PS51733"/>
    </source>
</evidence>
<comment type="similarity">
    <text evidence="4">Belongs to the biotin--protein ligase family.</text>
</comment>
<dbReference type="InterPro" id="IPR011991">
    <property type="entry name" value="ArsR-like_HTH"/>
</dbReference>
<evidence type="ECO:0000256" key="3">
    <source>
        <dbReference type="ARBA" id="ARBA00047846"/>
    </source>
</evidence>
<keyword evidence="7" id="KW-1185">Reference proteome</keyword>
<keyword evidence="4" id="KW-0804">Transcription</keyword>
<dbReference type="Pfam" id="PF08279">
    <property type="entry name" value="HTH_11"/>
    <property type="match status" value="1"/>
</dbReference>
<dbReference type="EC" id="6.3.4.15" evidence="4"/>
<dbReference type="HAMAP" id="MF_00978">
    <property type="entry name" value="Bifunct_BirA"/>
    <property type="match status" value="1"/>
</dbReference>
<keyword evidence="4" id="KW-0805">Transcription regulation</keyword>
<dbReference type="EMBL" id="JAHWDQ010000009">
    <property type="protein sequence ID" value="MBW2942845.1"/>
    <property type="molecule type" value="Genomic_DNA"/>
</dbReference>
<keyword evidence="4" id="KW-0067">ATP-binding</keyword>
<keyword evidence="2 4" id="KW-0092">Biotin</keyword>
<feature type="binding site" evidence="4">
    <location>
        <position position="197"/>
    </location>
    <ligand>
        <name>biotin</name>
        <dbReference type="ChEBI" id="CHEBI:57586"/>
    </ligand>
</feature>
<feature type="binding site" evidence="4">
    <location>
        <begin position="102"/>
        <end position="104"/>
    </location>
    <ligand>
        <name>biotin</name>
        <dbReference type="ChEBI" id="CHEBI:57586"/>
    </ligand>
</feature>
<protein>
    <recommendedName>
        <fullName evidence="4">Bifunctional ligase/repressor BirA</fullName>
    </recommendedName>
    <alternativeName>
        <fullName evidence="4">Biotin operon repressor</fullName>
    </alternativeName>
    <alternativeName>
        <fullName evidence="4">Biotin--[acetyl-CoA-carboxylase] ligase</fullName>
        <ecNumber evidence="4">6.3.4.15</ecNumber>
    </alternativeName>
    <alternativeName>
        <fullName evidence="4">Biotin--protein ligase</fullName>
    </alternativeName>
    <alternativeName>
        <fullName evidence="4">Biotin-[acetyl-CoA carboxylase] synthetase</fullName>
    </alternativeName>
</protein>
<feature type="domain" description="BPL/LPL catalytic" evidence="5">
    <location>
        <begin position="82"/>
        <end position="268"/>
    </location>
</feature>
<dbReference type="NCBIfam" id="NF008847">
    <property type="entry name" value="PRK11886.1-2"/>
    <property type="match status" value="1"/>
</dbReference>
<dbReference type="PROSITE" id="PS51733">
    <property type="entry name" value="BPL_LPL_CATALYTIC"/>
    <property type="match status" value="1"/>
</dbReference>
<dbReference type="Pfam" id="PF03099">
    <property type="entry name" value="BPL_LplA_LipB"/>
    <property type="match status" value="1"/>
</dbReference>
<reference evidence="6" key="1">
    <citation type="submission" date="2021-07" db="EMBL/GenBank/DDBJ databases">
        <title>Zhongshania sp. CAU 1632 isolated from seawater.</title>
        <authorList>
            <person name="Kim W."/>
        </authorList>
    </citation>
    <scope>NUCLEOTIDE SEQUENCE</scope>
    <source>
        <strain evidence="6">CAU 1632</strain>
    </source>
</reference>
<keyword evidence="1 4" id="KW-0436">Ligase</keyword>
<dbReference type="CDD" id="cd00090">
    <property type="entry name" value="HTH_ARSR"/>
    <property type="match status" value="1"/>
</dbReference>
<dbReference type="InterPro" id="IPR003142">
    <property type="entry name" value="BPL_C"/>
</dbReference>
<dbReference type="NCBIfam" id="NF008848">
    <property type="entry name" value="PRK11886.1-3"/>
    <property type="match status" value="1"/>
</dbReference>